<evidence type="ECO:0000256" key="7">
    <source>
        <dbReference type="HAMAP-Rule" id="MF_00027"/>
    </source>
</evidence>
<evidence type="ECO:0000256" key="2">
    <source>
        <dbReference type="ARBA" id="ARBA00022598"/>
    </source>
</evidence>
<comment type="miscellaneous">
    <text evidence="7">The a and c carboxylates of cobyrinate are activated for nucleophilic attack via formation of a phosphorylated intermediate by ATP. CbiA catalyzes first the amidation of the c-carboxylate, and then that of the a-carboxylate.</text>
</comment>
<dbReference type="GO" id="GO:0005524">
    <property type="term" value="F:ATP binding"/>
    <property type="evidence" value="ECO:0007669"/>
    <property type="project" value="UniProtKB-UniRule"/>
</dbReference>
<dbReference type="NCBIfam" id="NF002204">
    <property type="entry name" value="PRK01077.1"/>
    <property type="match status" value="1"/>
</dbReference>
<comment type="domain">
    <text evidence="7">Comprises of two domains. The C-terminal domain contains the binding site for glutamine and catalyzes the hydrolysis of this substrate to glutamate and ammonia. The N-terminal domain is anticipated to bind ATP and cobyrinate and catalyzes the ultimate synthesis of the diamide product. The ammonia produced via the glutaminase domain is probably translocated to the adjacent domain via a molecular tunnel, where it reacts with an activated intermediate.</text>
</comment>
<dbReference type="InterPro" id="IPR002586">
    <property type="entry name" value="CobQ/CobB/MinD/ParA_Nub-bd_dom"/>
</dbReference>
<dbReference type="Proteomes" id="UP000189464">
    <property type="component" value="Chromosome"/>
</dbReference>
<evidence type="ECO:0000259" key="9">
    <source>
        <dbReference type="Pfam" id="PF07685"/>
    </source>
</evidence>
<gene>
    <name evidence="7" type="primary">cbiA</name>
    <name evidence="10" type="ORF">B0537_15890</name>
</gene>
<keyword evidence="4 7" id="KW-0067">ATP-binding</keyword>
<keyword evidence="3 7" id="KW-0547">Nucleotide-binding</keyword>
<dbReference type="GO" id="GO:0042242">
    <property type="term" value="F:cobyrinic acid a,c-diamide synthase activity"/>
    <property type="evidence" value="ECO:0007669"/>
    <property type="project" value="UniProtKB-UniRule"/>
</dbReference>
<dbReference type="InterPro" id="IPR011698">
    <property type="entry name" value="GATase_3"/>
</dbReference>
<dbReference type="AlphaFoldDB" id="A0A1S6J087"/>
<evidence type="ECO:0000256" key="6">
    <source>
        <dbReference type="ARBA" id="ARBA00022962"/>
    </source>
</evidence>
<dbReference type="PROSITE" id="PS51274">
    <property type="entry name" value="GATASE_COBBQ"/>
    <property type="match status" value="1"/>
</dbReference>
<evidence type="ECO:0000313" key="10">
    <source>
        <dbReference type="EMBL" id="AQS60422.1"/>
    </source>
</evidence>
<dbReference type="Pfam" id="PF07685">
    <property type="entry name" value="GATase_3"/>
    <property type="match status" value="1"/>
</dbReference>
<dbReference type="HAMAP" id="MF_00027">
    <property type="entry name" value="CobB_CbiA"/>
    <property type="match status" value="1"/>
</dbReference>
<accession>A0A1S6J087</accession>
<evidence type="ECO:0000259" key="8">
    <source>
        <dbReference type="Pfam" id="PF01656"/>
    </source>
</evidence>
<dbReference type="PANTHER" id="PTHR43873:SF1">
    <property type="entry name" value="COBYRINATE A,C-DIAMIDE SYNTHASE"/>
    <property type="match status" value="1"/>
</dbReference>
<organism evidence="10 11">
    <name type="scientific">Desulforamulus ferrireducens</name>
    <dbReference type="NCBI Taxonomy" id="1833852"/>
    <lineage>
        <taxon>Bacteria</taxon>
        <taxon>Bacillati</taxon>
        <taxon>Bacillota</taxon>
        <taxon>Clostridia</taxon>
        <taxon>Eubacteriales</taxon>
        <taxon>Peptococcaceae</taxon>
        <taxon>Desulforamulus</taxon>
    </lineage>
</organism>
<comment type="function">
    <text evidence="7">Catalyzes the ATP-dependent amidation of the two carboxylate groups at positions a and c of cobyrinate, using either L-glutamine or ammonia as the nitrogen source.</text>
</comment>
<comment type="similarity">
    <text evidence="7">Belongs to the CobB/CbiA family.</text>
</comment>
<dbReference type="EC" id="6.3.5.11" evidence="7"/>
<keyword evidence="6 7" id="KW-0315">Glutamine amidotransferase</keyword>
<dbReference type="InterPro" id="IPR029062">
    <property type="entry name" value="Class_I_gatase-like"/>
</dbReference>
<feature type="domain" description="CobQ/CobB/MinD/ParA nucleotide binding" evidence="8">
    <location>
        <begin position="11"/>
        <end position="188"/>
    </location>
</feature>
<keyword evidence="2 7" id="KW-0436">Ligase</keyword>
<feature type="site" description="Increases nucleophilicity of active site Cys" evidence="7">
    <location>
        <position position="454"/>
    </location>
</feature>
<dbReference type="STRING" id="1833852.B0537_15890"/>
<dbReference type="OrthoDB" id="9764035at2"/>
<evidence type="ECO:0000313" key="11">
    <source>
        <dbReference type="Proteomes" id="UP000189464"/>
    </source>
</evidence>
<dbReference type="EMBL" id="CP019698">
    <property type="protein sequence ID" value="AQS60422.1"/>
    <property type="molecule type" value="Genomic_DNA"/>
</dbReference>
<comment type="pathway">
    <text evidence="7">Cofactor biosynthesis; adenosylcobalamin biosynthesis; cob(II)yrinate a,c-diamide from sirohydrochlorin (anaerobic route): step 10/10.</text>
</comment>
<evidence type="ECO:0000256" key="4">
    <source>
        <dbReference type="ARBA" id="ARBA00022840"/>
    </source>
</evidence>
<protein>
    <recommendedName>
        <fullName evidence="7">Cobyrinate a,c-diamide synthase</fullName>
        <ecNumber evidence="7">6.3.5.11</ecNumber>
    </recommendedName>
    <alternativeName>
        <fullName evidence="7">Cobyrinic acid a,c-diamide synthetase</fullName>
    </alternativeName>
</protein>
<evidence type="ECO:0000256" key="5">
    <source>
        <dbReference type="ARBA" id="ARBA00022842"/>
    </source>
</evidence>
<dbReference type="NCBIfam" id="TIGR00379">
    <property type="entry name" value="cobB"/>
    <property type="match status" value="1"/>
</dbReference>
<dbReference type="Gene3D" id="3.40.50.300">
    <property type="entry name" value="P-loop containing nucleotide triphosphate hydrolases"/>
    <property type="match status" value="1"/>
</dbReference>
<sequence>MTHTYAIPRLLVAAPQGRSGKTTITVGLIAALTARGLKVQPFKKGPDFIDPSWLTKVAACTCRNLDSYLMTREAIRATFIRHARQADLAVIEGAMGLFDGVDLQGSGSAAEIAKIVQAPVLLVINCTRMTRSVAAMVNGFANFDPQVKIGGVILNQVARSRHEKMLRAAVAEYCDVPVLGIMPKGTRFVIPDRHLGLIPAGENETLMEAVKQIGQAAENYLDIDGILQLARQWAPLREEREIPAAVGINWQKPAELPRDQQGPRIGVIRDRSFSFYYPENLEALVEAGANLVQLSALEDPELPDIDGLYIGGGFPEVLAAELERNQSFRQHLKQMIEKGLPVYAECGGLMYLGRRIHWEDKSYEMVGALPLDVEMLKKPQGHGYMHLEVLPGTPYFPEGKVIKGHEFHNSRVIDLPKDLAGSGCQFAFRVQRGHGIDGEYDGLRYKNVLALYNHIHAVAEPDWARHFVKLARSWRSRHYQDR</sequence>
<proteinExistence type="inferred from homology"/>
<dbReference type="SUPFAM" id="SSF52317">
    <property type="entry name" value="Class I glutamine amidotransferase-like"/>
    <property type="match status" value="1"/>
</dbReference>
<dbReference type="PANTHER" id="PTHR43873">
    <property type="entry name" value="COBYRINATE A,C-DIAMIDE SYNTHASE"/>
    <property type="match status" value="1"/>
</dbReference>
<dbReference type="InterPro" id="IPR004484">
    <property type="entry name" value="CbiA/CobB_synth"/>
</dbReference>
<comment type="catalytic activity">
    <reaction evidence="7">
        <text>cob(II)yrinate + 2 L-glutamine + 2 ATP + 2 H2O = cob(II)yrinate a,c diamide + 2 L-glutamate + 2 ADP + 2 phosphate + 2 H(+)</text>
        <dbReference type="Rhea" id="RHEA:26289"/>
        <dbReference type="ChEBI" id="CHEBI:15377"/>
        <dbReference type="ChEBI" id="CHEBI:15378"/>
        <dbReference type="ChEBI" id="CHEBI:29985"/>
        <dbReference type="ChEBI" id="CHEBI:30616"/>
        <dbReference type="ChEBI" id="CHEBI:43474"/>
        <dbReference type="ChEBI" id="CHEBI:58359"/>
        <dbReference type="ChEBI" id="CHEBI:58537"/>
        <dbReference type="ChEBI" id="CHEBI:58894"/>
        <dbReference type="ChEBI" id="CHEBI:456216"/>
        <dbReference type="EC" id="6.3.5.11"/>
    </reaction>
</comment>
<feature type="active site" description="Nucleophile" evidence="7">
    <location>
        <position position="346"/>
    </location>
</feature>
<name>A0A1S6J087_9FIRM</name>
<dbReference type="KEGG" id="dfg:B0537_15890"/>
<dbReference type="GO" id="GO:0009236">
    <property type="term" value="P:cobalamin biosynthetic process"/>
    <property type="evidence" value="ECO:0007669"/>
    <property type="project" value="UniProtKB-UniRule"/>
</dbReference>
<evidence type="ECO:0000256" key="1">
    <source>
        <dbReference type="ARBA" id="ARBA00001946"/>
    </source>
</evidence>
<dbReference type="InterPro" id="IPR027417">
    <property type="entry name" value="P-loop_NTPase"/>
</dbReference>
<dbReference type="RefSeq" id="WP_077715450.1">
    <property type="nucleotide sequence ID" value="NZ_CP019698.1"/>
</dbReference>
<dbReference type="Gene3D" id="3.40.50.880">
    <property type="match status" value="1"/>
</dbReference>
<keyword evidence="7" id="KW-0169">Cobalamin biosynthesis</keyword>
<feature type="domain" description="CobB/CobQ-like glutamine amidotransferase" evidence="9">
    <location>
        <begin position="264"/>
        <end position="458"/>
    </location>
</feature>
<reference evidence="10 11" key="1">
    <citation type="journal article" date="2016" name="Int. J. Syst. Evol. Microbiol.">
        <title>Desulfotomaculum ferrireducens sp. nov., a moderately thermophilic sulfate-reducing and dissimilatory Fe(III)-reducing bacterium isolated from compost.</title>
        <authorList>
            <person name="Yang G."/>
            <person name="Guo J."/>
            <person name="Zhuang L."/>
            <person name="Yuan Y."/>
            <person name="Zhou S."/>
        </authorList>
    </citation>
    <scope>NUCLEOTIDE SEQUENCE [LARGE SCALE GENOMIC DNA]</scope>
    <source>
        <strain evidence="10 11">GSS09</strain>
    </source>
</reference>
<dbReference type="Pfam" id="PF01656">
    <property type="entry name" value="CbiA"/>
    <property type="match status" value="1"/>
</dbReference>
<evidence type="ECO:0000256" key="3">
    <source>
        <dbReference type="ARBA" id="ARBA00022741"/>
    </source>
</evidence>
<dbReference type="CDD" id="cd03130">
    <property type="entry name" value="GATase1_CobB"/>
    <property type="match status" value="1"/>
</dbReference>
<dbReference type="CDD" id="cd05388">
    <property type="entry name" value="CobB_N"/>
    <property type="match status" value="1"/>
</dbReference>
<dbReference type="SUPFAM" id="SSF52540">
    <property type="entry name" value="P-loop containing nucleoside triphosphate hydrolases"/>
    <property type="match status" value="1"/>
</dbReference>
<keyword evidence="5 7" id="KW-0460">Magnesium</keyword>
<comment type="cofactor">
    <cofactor evidence="1 7">
        <name>Mg(2+)</name>
        <dbReference type="ChEBI" id="CHEBI:18420"/>
    </cofactor>
</comment>
<keyword evidence="11" id="KW-1185">Reference proteome</keyword>
<dbReference type="UniPathway" id="UPA00148">
    <property type="reaction ID" value="UER00231"/>
</dbReference>